<feature type="region of interest" description="Disordered" evidence="1">
    <location>
        <begin position="1"/>
        <end position="34"/>
    </location>
</feature>
<name>A0A8K0X017_9PEZI</name>
<reference evidence="2" key="1">
    <citation type="journal article" date="2021" name="Nat. Commun.">
        <title>Genetic determinants of endophytism in the Arabidopsis root mycobiome.</title>
        <authorList>
            <person name="Mesny F."/>
            <person name="Miyauchi S."/>
            <person name="Thiergart T."/>
            <person name="Pickel B."/>
            <person name="Atanasova L."/>
            <person name="Karlsson M."/>
            <person name="Huettel B."/>
            <person name="Barry K.W."/>
            <person name="Haridas S."/>
            <person name="Chen C."/>
            <person name="Bauer D."/>
            <person name="Andreopoulos W."/>
            <person name="Pangilinan J."/>
            <person name="LaButti K."/>
            <person name="Riley R."/>
            <person name="Lipzen A."/>
            <person name="Clum A."/>
            <person name="Drula E."/>
            <person name="Henrissat B."/>
            <person name="Kohler A."/>
            <person name="Grigoriev I.V."/>
            <person name="Martin F.M."/>
            <person name="Hacquard S."/>
        </authorList>
    </citation>
    <scope>NUCLEOTIDE SEQUENCE</scope>
    <source>
        <strain evidence="2">MPI-CAGE-AT-0016</strain>
    </source>
</reference>
<organism evidence="2 3">
    <name type="scientific">Plectosphaerella cucumerina</name>
    <dbReference type="NCBI Taxonomy" id="40658"/>
    <lineage>
        <taxon>Eukaryota</taxon>
        <taxon>Fungi</taxon>
        <taxon>Dikarya</taxon>
        <taxon>Ascomycota</taxon>
        <taxon>Pezizomycotina</taxon>
        <taxon>Sordariomycetes</taxon>
        <taxon>Hypocreomycetidae</taxon>
        <taxon>Glomerellales</taxon>
        <taxon>Plectosphaerellaceae</taxon>
        <taxon>Plectosphaerella</taxon>
    </lineage>
</organism>
<evidence type="ECO:0000313" key="3">
    <source>
        <dbReference type="Proteomes" id="UP000813385"/>
    </source>
</evidence>
<accession>A0A8K0X017</accession>
<gene>
    <name evidence="2" type="ORF">B0T11DRAFT_302997</name>
</gene>
<proteinExistence type="predicted"/>
<feature type="compositionally biased region" description="Polar residues" evidence="1">
    <location>
        <begin position="18"/>
        <end position="34"/>
    </location>
</feature>
<sequence length="135" mass="14436">MSGNNNTTAPTQDDKARIQSTQPHYRRWSGQTSAPAGQLADVIATLIELIPVGCPVPQPFEDTYNIKSKGNAIKVLRDAIAVPNGLSPMVIGGTAQEFKAEQSDISDNGVFVDRTKCVSTDTKPAQNTPKKAKTP</sequence>
<comment type="caution">
    <text evidence="2">The sequence shown here is derived from an EMBL/GenBank/DDBJ whole genome shotgun (WGS) entry which is preliminary data.</text>
</comment>
<evidence type="ECO:0000256" key="1">
    <source>
        <dbReference type="SAM" id="MobiDB-lite"/>
    </source>
</evidence>
<dbReference type="AlphaFoldDB" id="A0A8K0X017"/>
<feature type="compositionally biased region" description="Polar residues" evidence="1">
    <location>
        <begin position="1"/>
        <end position="11"/>
    </location>
</feature>
<dbReference type="EMBL" id="JAGPXD010000007">
    <property type="protein sequence ID" value="KAH7347869.1"/>
    <property type="molecule type" value="Genomic_DNA"/>
</dbReference>
<evidence type="ECO:0000313" key="2">
    <source>
        <dbReference type="EMBL" id="KAH7347869.1"/>
    </source>
</evidence>
<protein>
    <submittedName>
        <fullName evidence="2">Uncharacterized protein</fullName>
    </submittedName>
</protein>
<dbReference type="Proteomes" id="UP000813385">
    <property type="component" value="Unassembled WGS sequence"/>
</dbReference>
<keyword evidence="3" id="KW-1185">Reference proteome</keyword>